<evidence type="ECO:0000256" key="4">
    <source>
        <dbReference type="ARBA" id="ARBA00022833"/>
    </source>
</evidence>
<keyword evidence="3 6" id="KW-0863">Zinc-finger</keyword>
<dbReference type="InterPro" id="IPR001870">
    <property type="entry name" value="B30.2/SPRY"/>
</dbReference>
<dbReference type="SUPFAM" id="SSF57850">
    <property type="entry name" value="RING/U-box"/>
    <property type="match status" value="1"/>
</dbReference>
<dbReference type="Pfam" id="PF13445">
    <property type="entry name" value="zf-RING_UBOX"/>
    <property type="match status" value="1"/>
</dbReference>
<dbReference type="InterPro" id="IPR001841">
    <property type="entry name" value="Znf_RING"/>
</dbReference>
<dbReference type="InterPro" id="IPR013320">
    <property type="entry name" value="ConA-like_dom_sf"/>
</dbReference>
<dbReference type="Gene3D" id="3.30.40.10">
    <property type="entry name" value="Zinc/RING finger domain, C3HC4 (zinc finger)"/>
    <property type="match status" value="1"/>
</dbReference>
<proteinExistence type="predicted"/>
<keyword evidence="2" id="KW-0479">Metal-binding</keyword>
<dbReference type="PRINTS" id="PR01407">
    <property type="entry name" value="BUTYPHLNCDUF"/>
</dbReference>
<dbReference type="EMBL" id="JARO02000268">
    <property type="protein sequence ID" value="KPP79186.1"/>
    <property type="molecule type" value="Genomic_DNA"/>
</dbReference>
<dbReference type="InterPro" id="IPR003879">
    <property type="entry name" value="Butyrophylin_SPRY"/>
</dbReference>
<evidence type="ECO:0000256" key="2">
    <source>
        <dbReference type="ARBA" id="ARBA00022723"/>
    </source>
</evidence>
<dbReference type="SMART" id="SM00449">
    <property type="entry name" value="SPRY"/>
    <property type="match status" value="1"/>
</dbReference>
<keyword evidence="1" id="KW-0399">Innate immunity</keyword>
<dbReference type="SUPFAM" id="SSF49899">
    <property type="entry name" value="Concanavalin A-like lectins/glucanases"/>
    <property type="match status" value="1"/>
</dbReference>
<dbReference type="InterPro" id="IPR043136">
    <property type="entry name" value="B30.2/SPRY_sf"/>
</dbReference>
<dbReference type="InterPro" id="IPR003877">
    <property type="entry name" value="SPRY_dom"/>
</dbReference>
<dbReference type="PROSITE" id="PS50089">
    <property type="entry name" value="ZF_RING_2"/>
    <property type="match status" value="1"/>
</dbReference>
<evidence type="ECO:0000256" key="1">
    <source>
        <dbReference type="ARBA" id="ARBA00022588"/>
    </source>
</evidence>
<dbReference type="GO" id="GO:0045088">
    <property type="term" value="P:regulation of innate immune response"/>
    <property type="evidence" value="ECO:0007669"/>
    <property type="project" value="TreeGrafter"/>
</dbReference>
<feature type="domain" description="B30.2/SPRY" evidence="8">
    <location>
        <begin position="198"/>
        <end position="387"/>
    </location>
</feature>
<evidence type="ECO:0000313" key="10">
    <source>
        <dbReference type="Proteomes" id="UP000034805"/>
    </source>
</evidence>
<evidence type="ECO:0000256" key="5">
    <source>
        <dbReference type="ARBA" id="ARBA00022859"/>
    </source>
</evidence>
<dbReference type="GO" id="GO:0004842">
    <property type="term" value="F:ubiquitin-protein transferase activity"/>
    <property type="evidence" value="ECO:0007669"/>
    <property type="project" value="TreeGrafter"/>
</dbReference>
<dbReference type="InterPro" id="IPR051051">
    <property type="entry name" value="E3_ubiq-ligase_TRIM/RNF"/>
</dbReference>
<dbReference type="GO" id="GO:0043021">
    <property type="term" value="F:ribonucleoprotein complex binding"/>
    <property type="evidence" value="ECO:0007669"/>
    <property type="project" value="TreeGrafter"/>
</dbReference>
<dbReference type="AlphaFoldDB" id="A0A0P7VAA2"/>
<name>A0A0P7VAA2_SCLFO</name>
<dbReference type="Pfam" id="PF00622">
    <property type="entry name" value="SPRY"/>
    <property type="match status" value="1"/>
</dbReference>
<dbReference type="InterPro" id="IPR027370">
    <property type="entry name" value="Znf-RING_euk"/>
</dbReference>
<dbReference type="SMART" id="SM00184">
    <property type="entry name" value="RING"/>
    <property type="match status" value="1"/>
</dbReference>
<evidence type="ECO:0000256" key="3">
    <source>
        <dbReference type="ARBA" id="ARBA00022771"/>
    </source>
</evidence>
<dbReference type="GO" id="GO:0005737">
    <property type="term" value="C:cytoplasm"/>
    <property type="evidence" value="ECO:0007669"/>
    <property type="project" value="TreeGrafter"/>
</dbReference>
<reference evidence="9 10" key="1">
    <citation type="submission" date="2015-08" db="EMBL/GenBank/DDBJ databases">
        <title>The genome of the Asian arowana (Scleropages formosus).</title>
        <authorList>
            <person name="Tan M.H."/>
            <person name="Gan H.M."/>
            <person name="Croft L.J."/>
            <person name="Austin C.M."/>
        </authorList>
    </citation>
    <scope>NUCLEOTIDE SEQUENCE [LARGE SCALE GENOMIC DNA]</scope>
    <source>
        <strain evidence="9">Aro1</strain>
    </source>
</reference>
<keyword evidence="4" id="KW-0862">Zinc</keyword>
<gene>
    <name evidence="9" type="ORF">Z043_101258</name>
</gene>
<dbReference type="PANTHER" id="PTHR25465:SF41">
    <property type="entry name" value="E3 UBIQUITIN-PROTEIN LIGASE RNF135"/>
    <property type="match status" value="1"/>
</dbReference>
<organism evidence="9 10">
    <name type="scientific">Scleropages formosus</name>
    <name type="common">Asian bonytongue</name>
    <name type="synonym">Osteoglossum formosum</name>
    <dbReference type="NCBI Taxonomy" id="113540"/>
    <lineage>
        <taxon>Eukaryota</taxon>
        <taxon>Metazoa</taxon>
        <taxon>Chordata</taxon>
        <taxon>Craniata</taxon>
        <taxon>Vertebrata</taxon>
        <taxon>Euteleostomi</taxon>
        <taxon>Actinopterygii</taxon>
        <taxon>Neopterygii</taxon>
        <taxon>Teleostei</taxon>
        <taxon>Osteoglossocephala</taxon>
        <taxon>Osteoglossomorpha</taxon>
        <taxon>Osteoglossiformes</taxon>
        <taxon>Osteoglossidae</taxon>
        <taxon>Scleropages</taxon>
    </lineage>
</organism>
<evidence type="ECO:0000313" key="9">
    <source>
        <dbReference type="EMBL" id="KPP79186.1"/>
    </source>
</evidence>
<dbReference type="InterPro" id="IPR013083">
    <property type="entry name" value="Znf_RING/FYVE/PHD"/>
</dbReference>
<comment type="caution">
    <text evidence="9">The sequence shown here is derived from an EMBL/GenBank/DDBJ whole genome shotgun (WGS) entry which is preliminary data.</text>
</comment>
<dbReference type="PROSITE" id="PS50188">
    <property type="entry name" value="B302_SPRY"/>
    <property type="match status" value="1"/>
</dbReference>
<evidence type="ECO:0000259" key="8">
    <source>
        <dbReference type="PROSITE" id="PS50188"/>
    </source>
</evidence>
<sequence length="387" mass="43219">MAALRRDAALEALAQHLKCSICYEIFLDPVTSSCGKHNYCKGCLSTFCKGNGSRRNCPQCMEGRRQDYTPQKNVTLCEIVEVLGRDTWEELLAQSEQNCDNHHVRLIRDPDGVRYPCLRYASGARKVVYGLRGTVRAPCMLDSQTRKFLTGQVTEDAGLYKEEANTSQCDTTALSAVRELSKENSELAFNGAQSVTEMLEAGAQQAESSDSQTETFARLNFSPELRHSSLAISQDGRRVEVQKPRGLSRSRQERFETSQVMADPEFACGAHYWDVDVSRADGWAIGVAYSSLGSGDLLGRTCTSWCLEWSNKRLCYWHDSERKLLGGDRPGKVRVVLDMSQGSLLFYSLREKKTLLHSALVNFTAPVRSAFWLYGLGNRNSLSFTGP</sequence>
<dbReference type="STRING" id="113540.ENSSFOP00015072259"/>
<dbReference type="GO" id="GO:0008270">
    <property type="term" value="F:zinc ion binding"/>
    <property type="evidence" value="ECO:0007669"/>
    <property type="project" value="UniProtKB-KW"/>
</dbReference>
<dbReference type="PANTHER" id="PTHR25465">
    <property type="entry name" value="B-BOX DOMAIN CONTAINING"/>
    <property type="match status" value="1"/>
</dbReference>
<protein>
    <submittedName>
        <fullName evidence="9">RING finger protein 135-like</fullName>
    </submittedName>
</protein>
<feature type="domain" description="RING-type" evidence="7">
    <location>
        <begin position="19"/>
        <end position="60"/>
    </location>
</feature>
<dbReference type="GO" id="GO:0045087">
    <property type="term" value="P:innate immune response"/>
    <property type="evidence" value="ECO:0007669"/>
    <property type="project" value="UniProtKB-KW"/>
</dbReference>
<keyword evidence="5" id="KW-0391">Immunity</keyword>
<dbReference type="Gene3D" id="2.60.120.920">
    <property type="match status" value="1"/>
</dbReference>
<accession>A0A0P7VAA2</accession>
<dbReference type="Proteomes" id="UP000034805">
    <property type="component" value="Unassembled WGS sequence"/>
</dbReference>
<evidence type="ECO:0000256" key="6">
    <source>
        <dbReference type="PROSITE-ProRule" id="PRU00175"/>
    </source>
</evidence>
<evidence type="ECO:0000259" key="7">
    <source>
        <dbReference type="PROSITE" id="PS50089"/>
    </source>
</evidence>